<dbReference type="PANTHER" id="PTHR24012">
    <property type="entry name" value="RNA BINDING PROTEIN"/>
    <property type="match status" value="1"/>
</dbReference>
<feature type="domain" description="RRM" evidence="5">
    <location>
        <begin position="85"/>
        <end position="159"/>
    </location>
</feature>
<dbReference type="GO" id="GO:0003723">
    <property type="term" value="F:RNA binding"/>
    <property type="evidence" value="ECO:0007669"/>
    <property type="project" value="UniProtKB-UniRule"/>
</dbReference>
<sequence length="181" mass="19924">MGSAGISSAVRGHTPSPYRSNAHMNAYTGQNFTRPQHFHGSFQQNMCNGYGGANDGSQSRNGLRSSGISTRRNSTGSPVPSLSLTNVYIRGLDQNTTDEDLRDMCAKFGRIASTKAIMDKTTGQCKRYGFVDFEEASDALRAVEGLNQEGKVRAQMAKVIIDCEQDFFFWNVQFELAGKKF</sequence>
<dbReference type="AlphaFoldDB" id="A0A0R3RRD2"/>
<dbReference type="CDD" id="cd12243">
    <property type="entry name" value="RRM1_MSSP"/>
    <property type="match status" value="1"/>
</dbReference>
<dbReference type="WBParaSite" id="EEL_0000428901-mRNA-1">
    <property type="protein sequence ID" value="EEL_0000428901-mRNA-1"/>
    <property type="gene ID" value="EEL_0000428901"/>
</dbReference>
<reference evidence="7" key="1">
    <citation type="submission" date="2017-02" db="UniProtKB">
        <authorList>
            <consortium name="WormBaseParasite"/>
        </authorList>
    </citation>
    <scope>IDENTIFICATION</scope>
</reference>
<dbReference type="Gene3D" id="3.30.70.330">
    <property type="match status" value="1"/>
</dbReference>
<accession>A0A0R3RRD2</accession>
<evidence type="ECO:0000256" key="1">
    <source>
        <dbReference type="ARBA" id="ARBA00022737"/>
    </source>
</evidence>
<proteinExistence type="predicted"/>
<dbReference type="InterPro" id="IPR012677">
    <property type="entry name" value="Nucleotide-bd_a/b_plait_sf"/>
</dbReference>
<evidence type="ECO:0000256" key="4">
    <source>
        <dbReference type="SAM" id="MobiDB-lite"/>
    </source>
</evidence>
<evidence type="ECO:0000313" key="7">
    <source>
        <dbReference type="WBParaSite" id="EEL_0000428901-mRNA-1"/>
    </source>
</evidence>
<organism evidence="6 7">
    <name type="scientific">Elaeophora elaphi</name>
    <dbReference type="NCBI Taxonomy" id="1147741"/>
    <lineage>
        <taxon>Eukaryota</taxon>
        <taxon>Metazoa</taxon>
        <taxon>Ecdysozoa</taxon>
        <taxon>Nematoda</taxon>
        <taxon>Chromadorea</taxon>
        <taxon>Rhabditida</taxon>
        <taxon>Spirurina</taxon>
        <taxon>Spiruromorpha</taxon>
        <taxon>Filarioidea</taxon>
        <taxon>Onchocercidae</taxon>
        <taxon>Elaeophora</taxon>
    </lineage>
</organism>
<dbReference type="Proteomes" id="UP000050640">
    <property type="component" value="Unplaced"/>
</dbReference>
<evidence type="ECO:0000259" key="5">
    <source>
        <dbReference type="PROSITE" id="PS50102"/>
    </source>
</evidence>
<keyword evidence="6" id="KW-1185">Reference proteome</keyword>
<evidence type="ECO:0000313" key="6">
    <source>
        <dbReference type="Proteomes" id="UP000050640"/>
    </source>
</evidence>
<evidence type="ECO:0000256" key="3">
    <source>
        <dbReference type="PROSITE-ProRule" id="PRU00176"/>
    </source>
</evidence>
<protein>
    <submittedName>
        <fullName evidence="7">RRM domain-containing protein</fullName>
    </submittedName>
</protein>
<evidence type="ECO:0000256" key="2">
    <source>
        <dbReference type="ARBA" id="ARBA00022884"/>
    </source>
</evidence>
<dbReference type="InterPro" id="IPR035979">
    <property type="entry name" value="RBD_domain_sf"/>
</dbReference>
<dbReference type="InterPro" id="IPR000504">
    <property type="entry name" value="RRM_dom"/>
</dbReference>
<feature type="region of interest" description="Disordered" evidence="4">
    <location>
        <begin position="49"/>
        <end position="78"/>
    </location>
</feature>
<feature type="compositionally biased region" description="Polar residues" evidence="4">
    <location>
        <begin position="55"/>
        <end position="78"/>
    </location>
</feature>
<dbReference type="PROSITE" id="PS50102">
    <property type="entry name" value="RRM"/>
    <property type="match status" value="1"/>
</dbReference>
<dbReference type="Pfam" id="PF00076">
    <property type="entry name" value="RRM_1"/>
    <property type="match status" value="1"/>
</dbReference>
<dbReference type="SMART" id="SM00360">
    <property type="entry name" value="RRM"/>
    <property type="match status" value="1"/>
</dbReference>
<dbReference type="STRING" id="1147741.A0A0R3RRD2"/>
<dbReference type="SUPFAM" id="SSF54928">
    <property type="entry name" value="RNA-binding domain, RBD"/>
    <property type="match status" value="1"/>
</dbReference>
<feature type="region of interest" description="Disordered" evidence="4">
    <location>
        <begin position="1"/>
        <end position="23"/>
    </location>
</feature>
<name>A0A0R3RRD2_9BILA</name>
<keyword evidence="1" id="KW-0677">Repeat</keyword>
<keyword evidence="2 3" id="KW-0694">RNA-binding</keyword>